<gene>
    <name evidence="2" type="ORF">MKW35_09075</name>
</gene>
<dbReference type="InterPro" id="IPR051534">
    <property type="entry name" value="CBASS_pafABC_assoc_protein"/>
</dbReference>
<dbReference type="InterPro" id="IPR026881">
    <property type="entry name" value="WYL_dom"/>
</dbReference>
<organism evidence="2 3">
    <name type="scientific">Aestuariibaculum lutulentum</name>
    <dbReference type="NCBI Taxonomy" id="2920935"/>
    <lineage>
        <taxon>Bacteria</taxon>
        <taxon>Pseudomonadati</taxon>
        <taxon>Bacteroidota</taxon>
        <taxon>Flavobacteriia</taxon>
        <taxon>Flavobacteriales</taxon>
        <taxon>Flavobacteriaceae</taxon>
    </lineage>
</organism>
<protein>
    <submittedName>
        <fullName evidence="2">WYL domain-containing protein</fullName>
    </submittedName>
</protein>
<dbReference type="RefSeq" id="WP_240573159.1">
    <property type="nucleotide sequence ID" value="NZ_CP136709.1"/>
</dbReference>
<dbReference type="EMBL" id="JAKVQD010000003">
    <property type="protein sequence ID" value="MCH4552770.1"/>
    <property type="molecule type" value="Genomic_DNA"/>
</dbReference>
<name>A0ABS9RIJ4_9FLAO</name>
<sequence>MSPEFLRRYYVLRIISSPGSFGIENNGYVSYKALQKALNNKRNEFYDNDLYEKLTCNTPKTIKRDIEKIKSMYHVEIALKRNYGYYIDEFCLTPDLKELYDKTELYLLNQLSHTWKEYITSEHTSLNGAIDFVGLINAIELKLKVNIKYNGWYDDNKFKTVEETVLPLHLKEINKAWYLVAQNESIGVYSFCLDDRIERLKITERKADYTLEFNEQHYFKDSIGILKTGEQPEWIHIKVANHHFRYLQTRKMHHSQEVVCFPKKPETETLDYDNPDIWGEIKIYVEPNYEFLMHILKFNIWVQVIGPQKVVDYVKEHVEKIALYYN</sequence>
<feature type="domain" description="WYL" evidence="1">
    <location>
        <begin position="135"/>
        <end position="201"/>
    </location>
</feature>
<comment type="caution">
    <text evidence="2">The sequence shown here is derived from an EMBL/GenBank/DDBJ whole genome shotgun (WGS) entry which is preliminary data.</text>
</comment>
<evidence type="ECO:0000313" key="3">
    <source>
        <dbReference type="Proteomes" id="UP001156141"/>
    </source>
</evidence>
<dbReference type="Proteomes" id="UP001156141">
    <property type="component" value="Unassembled WGS sequence"/>
</dbReference>
<dbReference type="Pfam" id="PF13280">
    <property type="entry name" value="WYL"/>
    <property type="match status" value="1"/>
</dbReference>
<proteinExistence type="predicted"/>
<reference evidence="2" key="1">
    <citation type="submission" date="2022-02" db="EMBL/GenBank/DDBJ databases">
        <title>Aestuariibaculum sp., a marine bacterium isolated from sediment in Guangxi.</title>
        <authorList>
            <person name="Ying J."/>
        </authorList>
    </citation>
    <scope>NUCLEOTIDE SEQUENCE</scope>
    <source>
        <strain evidence="2">L182</strain>
    </source>
</reference>
<dbReference type="PANTHER" id="PTHR34580:SF9">
    <property type="entry name" value="SLL5097 PROTEIN"/>
    <property type="match status" value="1"/>
</dbReference>
<dbReference type="PANTHER" id="PTHR34580">
    <property type="match status" value="1"/>
</dbReference>
<evidence type="ECO:0000259" key="1">
    <source>
        <dbReference type="Pfam" id="PF13280"/>
    </source>
</evidence>
<evidence type="ECO:0000313" key="2">
    <source>
        <dbReference type="EMBL" id="MCH4552770.1"/>
    </source>
</evidence>
<keyword evidence="3" id="KW-1185">Reference proteome</keyword>
<accession>A0ABS9RIJ4</accession>